<keyword evidence="9 17" id="KW-0472">Membrane</keyword>
<evidence type="ECO:0000256" key="1">
    <source>
        <dbReference type="ARBA" id="ARBA00004651"/>
    </source>
</evidence>
<keyword evidence="6 16" id="KW-0812">Transmembrane</keyword>
<evidence type="ECO:0000256" key="15">
    <source>
        <dbReference type="ARBA" id="ARBA00033342"/>
    </source>
</evidence>
<feature type="transmembrane region" description="Helical" evidence="17">
    <location>
        <begin position="20"/>
        <end position="44"/>
    </location>
</feature>
<dbReference type="GO" id="GO:0051205">
    <property type="term" value="P:protein insertion into membrane"/>
    <property type="evidence" value="ECO:0007669"/>
    <property type="project" value="TreeGrafter"/>
</dbReference>
<evidence type="ECO:0000256" key="9">
    <source>
        <dbReference type="ARBA" id="ARBA00023136"/>
    </source>
</evidence>
<protein>
    <recommendedName>
        <fullName evidence="3">Membrane protein insertase YidC</fullName>
    </recommendedName>
    <alternativeName>
        <fullName evidence="15">Foldase YidC</fullName>
    </alternativeName>
    <alternativeName>
        <fullName evidence="14">Membrane integrase YidC</fullName>
    </alternativeName>
    <alternativeName>
        <fullName evidence="13">Membrane protein YidC</fullName>
    </alternativeName>
</protein>
<keyword evidence="20" id="KW-1185">Reference proteome</keyword>
<evidence type="ECO:0000256" key="2">
    <source>
        <dbReference type="ARBA" id="ARBA00010527"/>
    </source>
</evidence>
<evidence type="ECO:0000256" key="8">
    <source>
        <dbReference type="ARBA" id="ARBA00022989"/>
    </source>
</evidence>
<proteinExistence type="inferred from homology"/>
<dbReference type="GO" id="GO:0032977">
    <property type="term" value="F:membrane insertase activity"/>
    <property type="evidence" value="ECO:0007669"/>
    <property type="project" value="InterPro"/>
</dbReference>
<dbReference type="eggNOG" id="COG0706">
    <property type="taxonomic scope" value="Bacteria"/>
</dbReference>
<evidence type="ECO:0000256" key="10">
    <source>
        <dbReference type="ARBA" id="ARBA00023186"/>
    </source>
</evidence>
<evidence type="ECO:0000259" key="18">
    <source>
        <dbReference type="Pfam" id="PF02096"/>
    </source>
</evidence>
<dbReference type="NCBIfam" id="TIGR03592">
    <property type="entry name" value="yidC_oxa1_cterm"/>
    <property type="match status" value="1"/>
</dbReference>
<feature type="transmembrane region" description="Helical" evidence="17">
    <location>
        <begin position="136"/>
        <end position="160"/>
    </location>
</feature>
<evidence type="ECO:0000256" key="17">
    <source>
        <dbReference type="SAM" id="Phobius"/>
    </source>
</evidence>
<keyword evidence="10" id="KW-0143">Chaperone</keyword>
<dbReference type="OrthoDB" id="9780552at2"/>
<sequence>MHISPFSLLDPIAREAAQFVGALSHLVPGALAVVLFTVGVRLLLHPFARAAARGEKVRSRLAPHAAALRKKHARDPERMRRELSVLYREEGASPLAGCLPMLLQIPVFSVMYRVFTGVADPSGQALLAHTLLGVPLGAHLAAGVSTAPVFGAILLGLLVLGYLNYRRTRRLSPQSPHLPALLPFGTAVFAALLPLAGALYLLTTTAWTFGERALLM</sequence>
<dbReference type="Proteomes" id="UP000183015">
    <property type="component" value="Unassembled WGS sequence"/>
</dbReference>
<dbReference type="InterPro" id="IPR001708">
    <property type="entry name" value="YidC/ALB3/OXA1/COX18"/>
</dbReference>
<evidence type="ECO:0000256" key="5">
    <source>
        <dbReference type="ARBA" id="ARBA00022475"/>
    </source>
</evidence>
<evidence type="ECO:0000256" key="4">
    <source>
        <dbReference type="ARBA" id="ARBA00022448"/>
    </source>
</evidence>
<dbReference type="GO" id="GO:0005886">
    <property type="term" value="C:plasma membrane"/>
    <property type="evidence" value="ECO:0007669"/>
    <property type="project" value="UniProtKB-SubCell"/>
</dbReference>
<evidence type="ECO:0000256" key="7">
    <source>
        <dbReference type="ARBA" id="ARBA00022927"/>
    </source>
</evidence>
<dbReference type="CDD" id="cd20070">
    <property type="entry name" value="5TM_YidC_Alb3"/>
    <property type="match status" value="1"/>
</dbReference>
<keyword evidence="5" id="KW-1003">Cell membrane</keyword>
<keyword evidence="4" id="KW-0813">Transport</keyword>
<comment type="subunit">
    <text evidence="12">Interacts with the Sec translocase complex via SecD. Specifically interacts with transmembrane segments of nascent integral membrane proteins during membrane integration.</text>
</comment>
<dbReference type="InterPro" id="IPR028055">
    <property type="entry name" value="YidC/Oxa/ALB_C"/>
</dbReference>
<comment type="function">
    <text evidence="11">Required for the insertion and/or proper folding and/or complex formation of integral membrane proteins into the membrane. Involved in integration of membrane proteins that insert both dependently and independently of the Sec translocase complex, as well as at least some lipoproteins. Aids folding of multispanning membrane proteins.</text>
</comment>
<feature type="transmembrane region" description="Helical" evidence="17">
    <location>
        <begin position="181"/>
        <end position="202"/>
    </location>
</feature>
<feature type="transmembrane region" description="Helical" evidence="17">
    <location>
        <begin position="95"/>
        <end position="116"/>
    </location>
</feature>
<dbReference type="EMBL" id="FOAZ01000035">
    <property type="protein sequence ID" value="SEM57583.1"/>
    <property type="molecule type" value="Genomic_DNA"/>
</dbReference>
<dbReference type="GO" id="GO:0015031">
    <property type="term" value="P:protein transport"/>
    <property type="evidence" value="ECO:0007669"/>
    <property type="project" value="UniProtKB-KW"/>
</dbReference>
<feature type="domain" description="Membrane insertase YidC/Oxa/ALB C-terminal" evidence="18">
    <location>
        <begin position="31"/>
        <end position="214"/>
    </location>
</feature>
<keyword evidence="8 17" id="KW-1133">Transmembrane helix</keyword>
<evidence type="ECO:0000256" key="11">
    <source>
        <dbReference type="ARBA" id="ARBA00025034"/>
    </source>
</evidence>
<keyword evidence="7" id="KW-0653">Protein transport</keyword>
<evidence type="ECO:0000256" key="14">
    <source>
        <dbReference type="ARBA" id="ARBA00033245"/>
    </source>
</evidence>
<evidence type="ECO:0000256" key="13">
    <source>
        <dbReference type="ARBA" id="ARBA00031538"/>
    </source>
</evidence>
<dbReference type="AlphaFoldDB" id="A0A1H7ZH39"/>
<name>A0A1H7ZH39_STRJI</name>
<evidence type="ECO:0000256" key="16">
    <source>
        <dbReference type="RuleBase" id="RU003945"/>
    </source>
</evidence>
<evidence type="ECO:0000256" key="12">
    <source>
        <dbReference type="ARBA" id="ARBA00026028"/>
    </source>
</evidence>
<comment type="similarity">
    <text evidence="2">Belongs to the OXA1/ALB3/YidC family. Type 1 subfamily.</text>
</comment>
<evidence type="ECO:0000256" key="6">
    <source>
        <dbReference type="ARBA" id="ARBA00022692"/>
    </source>
</evidence>
<dbReference type="Pfam" id="PF02096">
    <property type="entry name" value="60KD_IMP"/>
    <property type="match status" value="1"/>
</dbReference>
<accession>A0A1H7ZH39</accession>
<dbReference type="RefSeq" id="WP_082015302.1">
    <property type="nucleotide sequence ID" value="NZ_BBPN01000027.1"/>
</dbReference>
<dbReference type="STRING" id="235985.SAMN05414137_13520"/>
<dbReference type="InterPro" id="IPR047196">
    <property type="entry name" value="YidC_ALB_C"/>
</dbReference>
<gene>
    <name evidence="19" type="ORF">SAMN05414137_13520</name>
</gene>
<evidence type="ECO:0000313" key="20">
    <source>
        <dbReference type="Proteomes" id="UP000183015"/>
    </source>
</evidence>
<comment type="subcellular location">
    <subcellularLocation>
        <location evidence="1">Cell membrane</location>
        <topology evidence="1">Multi-pass membrane protein</topology>
    </subcellularLocation>
    <subcellularLocation>
        <location evidence="16">Membrane</location>
        <topology evidence="16">Multi-pass membrane protein</topology>
    </subcellularLocation>
</comment>
<evidence type="ECO:0000313" key="19">
    <source>
        <dbReference type="EMBL" id="SEM57583.1"/>
    </source>
</evidence>
<dbReference type="PANTHER" id="PTHR12428:SF65">
    <property type="entry name" value="CYTOCHROME C OXIDASE ASSEMBLY PROTEIN COX18, MITOCHONDRIAL"/>
    <property type="match status" value="1"/>
</dbReference>
<dbReference type="PANTHER" id="PTHR12428">
    <property type="entry name" value="OXA1"/>
    <property type="match status" value="1"/>
</dbReference>
<organism evidence="19 20">
    <name type="scientific">Streptacidiphilus jiangxiensis</name>
    <dbReference type="NCBI Taxonomy" id="235985"/>
    <lineage>
        <taxon>Bacteria</taxon>
        <taxon>Bacillati</taxon>
        <taxon>Actinomycetota</taxon>
        <taxon>Actinomycetes</taxon>
        <taxon>Kitasatosporales</taxon>
        <taxon>Streptomycetaceae</taxon>
        <taxon>Streptacidiphilus</taxon>
    </lineage>
</organism>
<evidence type="ECO:0000256" key="3">
    <source>
        <dbReference type="ARBA" id="ARBA00015325"/>
    </source>
</evidence>
<reference evidence="20" key="1">
    <citation type="submission" date="2016-10" db="EMBL/GenBank/DDBJ databases">
        <authorList>
            <person name="Varghese N."/>
        </authorList>
    </citation>
    <scope>NUCLEOTIDE SEQUENCE [LARGE SCALE GENOMIC DNA]</scope>
    <source>
        <strain evidence="20">DSM 45096 / BCRC 16803 / CGMCC 4.1857 / CIP 109030 / JCM 12277 / KCTC 19219 / NBRC 100920 / 33214</strain>
    </source>
</reference>